<evidence type="ECO:0000313" key="2">
    <source>
        <dbReference type="EMBL" id="QCC77803.1"/>
    </source>
</evidence>
<dbReference type="Proteomes" id="UP000630594">
    <property type="component" value="Unassembled WGS sequence"/>
</dbReference>
<reference evidence="1" key="5">
    <citation type="submission" date="2024-05" db="EMBL/GenBank/DDBJ databases">
        <authorList>
            <person name="Sun Q."/>
            <person name="Sedlacek I."/>
        </authorList>
    </citation>
    <scope>NUCLEOTIDE SEQUENCE</scope>
    <source>
        <strain evidence="1">CCM 7403</strain>
    </source>
</reference>
<sequence>MNIPVPTGTTTREENGTTEMHDMISEELARARMAARLGEAQELRRGHQMVLARRLSRQAEKAALQARLAIARAL</sequence>
<name>A0A4P7UC82_9ACTN</name>
<dbReference type="EMBL" id="CP038462">
    <property type="protein sequence ID" value="QCC77803.1"/>
    <property type="molecule type" value="Genomic_DNA"/>
</dbReference>
<evidence type="ECO:0000313" key="4">
    <source>
        <dbReference type="Proteomes" id="UP000630594"/>
    </source>
</evidence>
<dbReference type="EMBL" id="BMCK01000005">
    <property type="protein sequence ID" value="GGD28203.1"/>
    <property type="molecule type" value="Genomic_DNA"/>
</dbReference>
<dbReference type="KEGG" id="ndp:E2C04_12540"/>
<protein>
    <submittedName>
        <fullName evidence="2">Uncharacterized protein</fullName>
    </submittedName>
</protein>
<gene>
    <name evidence="2" type="ORF">E2C04_12540</name>
    <name evidence="1" type="ORF">GCM10007231_29640</name>
</gene>
<organism evidence="2 3">
    <name type="scientific">Nocardioides daphniae</name>
    <dbReference type="NCBI Taxonomy" id="402297"/>
    <lineage>
        <taxon>Bacteria</taxon>
        <taxon>Bacillati</taxon>
        <taxon>Actinomycetota</taxon>
        <taxon>Actinomycetes</taxon>
        <taxon>Propionibacteriales</taxon>
        <taxon>Nocardioidaceae</taxon>
        <taxon>Nocardioides</taxon>
    </lineage>
</organism>
<reference evidence="2 3" key="1">
    <citation type="journal article" date="2008" name="Int. J. Syst. Evol. Microbiol.">
        <title>Nocardioides daphniae sp. nov., isolated from Daphnia cucullata (Crustacea: Cladocera).</title>
        <authorList>
            <person name="Toth E.M."/>
            <person name="Keki Z."/>
            <person name="Homonnay Z.G."/>
            <person name="Borsodi A.K."/>
            <person name="Marialigeti K."/>
            <person name="Schumann P."/>
        </authorList>
    </citation>
    <scope>NUCLEOTIDE SEQUENCE [LARGE SCALE GENOMIC DNA]</scope>
    <source>
        <strain evidence="2 3">JCM 16608</strain>
    </source>
</reference>
<proteinExistence type="predicted"/>
<dbReference type="Proteomes" id="UP000297025">
    <property type="component" value="Chromosome"/>
</dbReference>
<evidence type="ECO:0000313" key="1">
    <source>
        <dbReference type="EMBL" id="GGD28203.1"/>
    </source>
</evidence>
<evidence type="ECO:0000313" key="3">
    <source>
        <dbReference type="Proteomes" id="UP000297025"/>
    </source>
</evidence>
<dbReference type="RefSeq" id="WP_135832846.1">
    <property type="nucleotide sequence ID" value="NZ_CP038462.1"/>
</dbReference>
<reference evidence="1" key="2">
    <citation type="journal article" date="2014" name="Int. J. Syst. Evol. Microbiol.">
        <title>Complete genome of a new Firmicutes species belonging to the dominant human colonic microbiota ('Ruminococcus bicirculans') reveals two chromosomes and a selective capacity to utilize plant glucans.</title>
        <authorList>
            <consortium name="NISC Comparative Sequencing Program"/>
            <person name="Wegmann U."/>
            <person name="Louis P."/>
            <person name="Goesmann A."/>
            <person name="Henrissat B."/>
            <person name="Duncan S.H."/>
            <person name="Flint H.J."/>
        </authorList>
    </citation>
    <scope>NUCLEOTIDE SEQUENCE</scope>
    <source>
        <strain evidence="1">CCM 7403</strain>
    </source>
</reference>
<keyword evidence="4" id="KW-1185">Reference proteome</keyword>
<reference evidence="2" key="4">
    <citation type="submission" date="2019-03" db="EMBL/GenBank/DDBJ databases">
        <authorList>
            <person name="Huang Y."/>
        </authorList>
    </citation>
    <scope>NUCLEOTIDE SEQUENCE</scope>
    <source>
        <strain evidence="2">JCM 16608</strain>
    </source>
</reference>
<accession>A0A4P7UC82</accession>
<reference evidence="4" key="3">
    <citation type="journal article" date="2019" name="Int. J. Syst. Evol. Microbiol.">
        <title>The Global Catalogue of Microorganisms (GCM) 10K type strain sequencing project: providing services to taxonomists for standard genome sequencing and annotation.</title>
        <authorList>
            <consortium name="The Broad Institute Genomics Platform"/>
            <consortium name="The Broad Institute Genome Sequencing Center for Infectious Disease"/>
            <person name="Wu L."/>
            <person name="Ma J."/>
        </authorList>
    </citation>
    <scope>NUCLEOTIDE SEQUENCE [LARGE SCALE GENOMIC DNA]</scope>
    <source>
        <strain evidence="4">CCM 7403</strain>
    </source>
</reference>
<dbReference type="AlphaFoldDB" id="A0A4P7UC82"/>